<comment type="caution">
    <text evidence="10">The sequence shown here is derived from an EMBL/GenBank/DDBJ whole genome shotgun (WGS) entry which is preliminary data.</text>
</comment>
<keyword evidence="3" id="KW-0479">Metal-binding</keyword>
<dbReference type="EC" id="4.2.1.1" evidence="2"/>
<evidence type="ECO:0000256" key="4">
    <source>
        <dbReference type="ARBA" id="ARBA00022833"/>
    </source>
</evidence>
<dbReference type="InterPro" id="IPR023561">
    <property type="entry name" value="Carbonic_anhydrase_a-class"/>
</dbReference>
<reference evidence="10" key="1">
    <citation type="submission" date="2019-11" db="EMBL/GenBank/DDBJ databases">
        <title>Leishmania tarentolae CDS.</title>
        <authorList>
            <person name="Goto Y."/>
            <person name="Yamagishi J."/>
        </authorList>
    </citation>
    <scope>NUCLEOTIDE SEQUENCE [LARGE SCALE GENOMIC DNA]</scope>
    <source>
        <strain evidence="10">Parrot Tar II</strain>
    </source>
</reference>
<dbReference type="Proteomes" id="UP000419144">
    <property type="component" value="Unassembled WGS sequence"/>
</dbReference>
<name>A0A640KLR0_LEITA</name>
<evidence type="ECO:0000256" key="5">
    <source>
        <dbReference type="ARBA" id="ARBA00023239"/>
    </source>
</evidence>
<dbReference type="OrthoDB" id="429145at2759"/>
<evidence type="ECO:0000256" key="3">
    <source>
        <dbReference type="ARBA" id="ARBA00022723"/>
    </source>
</evidence>
<evidence type="ECO:0000313" key="11">
    <source>
        <dbReference type="Proteomes" id="UP000419144"/>
    </source>
</evidence>
<gene>
    <name evidence="10" type="ORF">LtaPh_2804900</name>
</gene>
<dbReference type="Gene3D" id="3.10.200.10">
    <property type="entry name" value="Alpha carbonic anhydrase"/>
    <property type="match status" value="1"/>
</dbReference>
<evidence type="ECO:0000313" key="10">
    <source>
        <dbReference type="EMBL" id="GET89965.1"/>
    </source>
</evidence>
<dbReference type="InterPro" id="IPR041891">
    <property type="entry name" value="Alpha_CA_prokaryot-like"/>
</dbReference>
<dbReference type="GO" id="GO:0004089">
    <property type="term" value="F:carbonate dehydratase activity"/>
    <property type="evidence" value="ECO:0007669"/>
    <property type="project" value="UniProtKB-EC"/>
</dbReference>
<keyword evidence="8" id="KW-0472">Membrane</keyword>
<evidence type="ECO:0000256" key="8">
    <source>
        <dbReference type="SAM" id="Phobius"/>
    </source>
</evidence>
<evidence type="ECO:0000256" key="6">
    <source>
        <dbReference type="ARBA" id="ARBA00048348"/>
    </source>
</evidence>
<feature type="compositionally biased region" description="Polar residues" evidence="7">
    <location>
        <begin position="644"/>
        <end position="658"/>
    </location>
</feature>
<dbReference type="Pfam" id="PF00194">
    <property type="entry name" value="Carb_anhydrase"/>
    <property type="match status" value="1"/>
</dbReference>
<dbReference type="AlphaFoldDB" id="A0A640KLR0"/>
<dbReference type="PANTHER" id="PTHR18952:SF265">
    <property type="entry name" value="CARBONIC ANHYDRASE"/>
    <property type="match status" value="1"/>
</dbReference>
<feature type="compositionally biased region" description="Low complexity" evidence="7">
    <location>
        <begin position="535"/>
        <end position="548"/>
    </location>
</feature>
<evidence type="ECO:0000256" key="7">
    <source>
        <dbReference type="SAM" id="MobiDB-lite"/>
    </source>
</evidence>
<evidence type="ECO:0000256" key="1">
    <source>
        <dbReference type="ARBA" id="ARBA00010718"/>
    </source>
</evidence>
<feature type="transmembrane region" description="Helical" evidence="8">
    <location>
        <begin position="168"/>
        <end position="189"/>
    </location>
</feature>
<keyword evidence="4" id="KW-0862">Zinc</keyword>
<comment type="similarity">
    <text evidence="1">Belongs to the alpha-carbonic anhydrase family.</text>
</comment>
<dbReference type="PANTHER" id="PTHR18952">
    <property type="entry name" value="CARBONIC ANHYDRASE"/>
    <property type="match status" value="1"/>
</dbReference>
<dbReference type="InterPro" id="IPR036398">
    <property type="entry name" value="CA_dom_sf"/>
</dbReference>
<dbReference type="SMART" id="SM01057">
    <property type="entry name" value="Carb_anhydrase"/>
    <property type="match status" value="1"/>
</dbReference>
<dbReference type="InterPro" id="IPR001148">
    <property type="entry name" value="CA_dom"/>
</dbReference>
<dbReference type="EMBL" id="BLBS01000039">
    <property type="protein sequence ID" value="GET89965.1"/>
    <property type="molecule type" value="Genomic_DNA"/>
</dbReference>
<feature type="compositionally biased region" description="Polar residues" evidence="7">
    <location>
        <begin position="553"/>
        <end position="576"/>
    </location>
</feature>
<keyword evidence="11" id="KW-1185">Reference proteome</keyword>
<feature type="compositionally biased region" description="Low complexity" evidence="7">
    <location>
        <begin position="622"/>
        <end position="632"/>
    </location>
</feature>
<dbReference type="CDD" id="cd03124">
    <property type="entry name" value="alpha_CA_prokaryotic_like"/>
    <property type="match status" value="1"/>
</dbReference>
<organism evidence="10 11">
    <name type="scientific">Leishmania tarentolae</name>
    <name type="common">Sauroleishmania tarentolae</name>
    <dbReference type="NCBI Taxonomy" id="5689"/>
    <lineage>
        <taxon>Eukaryota</taxon>
        <taxon>Discoba</taxon>
        <taxon>Euglenozoa</taxon>
        <taxon>Kinetoplastea</taxon>
        <taxon>Metakinetoplastina</taxon>
        <taxon>Trypanosomatida</taxon>
        <taxon>Trypanosomatidae</taxon>
        <taxon>Leishmaniinae</taxon>
        <taxon>Leishmania</taxon>
        <taxon>lizard Leishmania</taxon>
    </lineage>
</organism>
<feature type="region of interest" description="Disordered" evidence="7">
    <location>
        <begin position="533"/>
        <end position="694"/>
    </location>
</feature>
<evidence type="ECO:0000256" key="2">
    <source>
        <dbReference type="ARBA" id="ARBA00012925"/>
    </source>
</evidence>
<feature type="domain" description="Alpha-carbonic anhydrase" evidence="9">
    <location>
        <begin position="218"/>
        <end position="478"/>
    </location>
</feature>
<evidence type="ECO:0000259" key="9">
    <source>
        <dbReference type="PROSITE" id="PS51144"/>
    </source>
</evidence>
<protein>
    <recommendedName>
        <fullName evidence="2">carbonic anhydrase</fullName>
        <ecNumber evidence="2">4.2.1.1</ecNumber>
    </recommendedName>
</protein>
<dbReference type="VEuPathDB" id="TriTrypDB:LtaPh_2804900"/>
<dbReference type="PROSITE" id="PS51144">
    <property type="entry name" value="ALPHA_CA_2"/>
    <property type="match status" value="1"/>
</dbReference>
<keyword evidence="8" id="KW-1133">Transmembrane helix</keyword>
<keyword evidence="5" id="KW-0456">Lyase</keyword>
<comment type="catalytic activity">
    <reaction evidence="6">
        <text>hydrogencarbonate + H(+) = CO2 + H2O</text>
        <dbReference type="Rhea" id="RHEA:10748"/>
        <dbReference type="ChEBI" id="CHEBI:15377"/>
        <dbReference type="ChEBI" id="CHEBI:15378"/>
        <dbReference type="ChEBI" id="CHEBI:16526"/>
        <dbReference type="ChEBI" id="CHEBI:17544"/>
        <dbReference type="EC" id="4.2.1.1"/>
    </reaction>
</comment>
<sequence length="791" mass="85838">MRLAVGGNRYVCFSSRDSACGWHPYLVRVLTMLARCVYFCMGLCVFPYLPSIRLLSFDTVFSACVYGWLSGYSLGLQVSYEATSAEALLVAHYSALSLNKVSATDGSQLLRLPAHSISFHSCILTTSNTGGNTSDESSAENATLVHFCTPLHALSPPSVSSYNAMKKLPIFAALAVVQLALFVSVAGVVSGVREKFSYYEGNYGTSGLVHGRPDGSGSSWNYTNLKDWPKLCLTGKRQSPISFTNLNPDDVVTNATLQRLQFSSKCVFPREETQMRIVNEGIVSTVSFEKMGRLPEKMNECTLIDPLNQSRIYYFTGLHFHAMPMHQLRTLRPDVEMQLFFATDDPQKTKRAELAVAVMLKASTSINSTSSGTLQHILVDGSLPRRNAMTTCFLTENLSLLSLIPARESYLLYDGSRTYPPCTENVRWVVMTSPILISHVALANLRDAMDALLPNDFYRLSNARPPQALNGRLIFRFDDNFIPSGENRWKGGVEDAWRRKNVSLANDFLGMREGRVLEGSLTGIDGHNKDDTADAVSSLSSSSVSASAKDITRASSLPTTTSPGRYSSSSDQAMTQRNKKPPVPMLVSSAHATGEGTHSYVDESDGDNSSVTTSARSTPETSVASSASASSANESTPMEAPPFSESSLQTPSNESAPHSTISKSTTPTTTTKEPPVTKGKRRHGDDVSKNASDIGADAVDSSTSIMTRAWASVKTFSVGAFQSSVAYAKANPIRAGLAVLWIIAFIFLISTCCRGWRQPVYVVGIDPTELEPLASARRFDLYGGTGTVSVR</sequence>
<dbReference type="SUPFAM" id="SSF51069">
    <property type="entry name" value="Carbonic anhydrase"/>
    <property type="match status" value="1"/>
</dbReference>
<feature type="compositionally biased region" description="Low complexity" evidence="7">
    <location>
        <begin position="659"/>
        <end position="677"/>
    </location>
</feature>
<accession>A0A640KLR0</accession>
<proteinExistence type="inferred from homology"/>
<dbReference type="GO" id="GO:0008270">
    <property type="term" value="F:zinc ion binding"/>
    <property type="evidence" value="ECO:0007669"/>
    <property type="project" value="InterPro"/>
</dbReference>
<keyword evidence="8" id="KW-0812">Transmembrane</keyword>
<feature type="compositionally biased region" description="Polar residues" evidence="7">
    <location>
        <begin position="607"/>
        <end position="621"/>
    </location>
</feature>